<comment type="caution">
    <text evidence="3">The sequence shown here is derived from an EMBL/GenBank/DDBJ whole genome shotgun (WGS) entry which is preliminary data.</text>
</comment>
<name>S9ZIY5_9RHOO</name>
<reference evidence="3 4" key="1">
    <citation type="submission" date="2013-06" db="EMBL/GenBank/DDBJ databases">
        <title>Draft genome sequence of Thauera terpenica.</title>
        <authorList>
            <person name="Liu B."/>
            <person name="Frostegard A.H."/>
            <person name="Shapleigh J.P."/>
        </authorList>
    </citation>
    <scope>NUCLEOTIDE SEQUENCE [LARGE SCALE GENOMIC DNA]</scope>
    <source>
        <strain evidence="3 4">58Eu</strain>
    </source>
</reference>
<dbReference type="STRING" id="1348657.M622_00870"/>
<proteinExistence type="predicted"/>
<feature type="domain" description="ABC-type glycine betaine transport system substrate-binding" evidence="2">
    <location>
        <begin position="44"/>
        <end position="320"/>
    </location>
</feature>
<dbReference type="SUPFAM" id="SSF53850">
    <property type="entry name" value="Periplasmic binding protein-like II"/>
    <property type="match status" value="1"/>
</dbReference>
<evidence type="ECO:0000256" key="1">
    <source>
        <dbReference type="SAM" id="SignalP"/>
    </source>
</evidence>
<dbReference type="Pfam" id="PF04069">
    <property type="entry name" value="OpuAC"/>
    <property type="match status" value="1"/>
</dbReference>
<gene>
    <name evidence="3" type="ORF">M622_00870</name>
</gene>
<dbReference type="Proteomes" id="UP000015455">
    <property type="component" value="Unassembled WGS sequence"/>
</dbReference>
<dbReference type="EMBL" id="ATJV01000001">
    <property type="protein sequence ID" value="EPZ17350.1"/>
    <property type="molecule type" value="Genomic_DNA"/>
</dbReference>
<dbReference type="Gene3D" id="3.40.190.100">
    <property type="entry name" value="Glycine betaine-binding periplasmic protein, domain 2"/>
    <property type="match status" value="1"/>
</dbReference>
<dbReference type="InterPro" id="IPR007210">
    <property type="entry name" value="ABC_Gly_betaine_transp_sub-bd"/>
</dbReference>
<dbReference type="RefSeq" id="WP_021247636.1">
    <property type="nucleotide sequence ID" value="NZ_ATJV01000001.1"/>
</dbReference>
<dbReference type="GO" id="GO:0043190">
    <property type="term" value="C:ATP-binding cassette (ABC) transporter complex"/>
    <property type="evidence" value="ECO:0007669"/>
    <property type="project" value="InterPro"/>
</dbReference>
<dbReference type="eggNOG" id="COG2113">
    <property type="taxonomic scope" value="Bacteria"/>
</dbReference>
<dbReference type="PATRIC" id="fig|1348657.5.peg.172"/>
<feature type="signal peptide" evidence="1">
    <location>
        <begin position="1"/>
        <end position="28"/>
    </location>
</feature>
<feature type="chain" id="PRO_5004560462" description="ABC-type glycine betaine transport system substrate-binding domain-containing protein" evidence="1">
    <location>
        <begin position="29"/>
        <end position="339"/>
    </location>
</feature>
<organism evidence="3 4">
    <name type="scientific">Thauera terpenica 58Eu</name>
    <dbReference type="NCBI Taxonomy" id="1348657"/>
    <lineage>
        <taxon>Bacteria</taxon>
        <taxon>Pseudomonadati</taxon>
        <taxon>Pseudomonadota</taxon>
        <taxon>Betaproteobacteria</taxon>
        <taxon>Rhodocyclales</taxon>
        <taxon>Zoogloeaceae</taxon>
        <taxon>Thauera</taxon>
    </lineage>
</organism>
<accession>S9ZIY5</accession>
<keyword evidence="4" id="KW-1185">Reference proteome</keyword>
<dbReference type="GO" id="GO:0022857">
    <property type="term" value="F:transmembrane transporter activity"/>
    <property type="evidence" value="ECO:0007669"/>
    <property type="project" value="InterPro"/>
</dbReference>
<protein>
    <recommendedName>
        <fullName evidence="2">ABC-type glycine betaine transport system substrate-binding domain-containing protein</fullName>
    </recommendedName>
</protein>
<dbReference type="Gene3D" id="3.40.190.10">
    <property type="entry name" value="Periplasmic binding protein-like II"/>
    <property type="match status" value="1"/>
</dbReference>
<dbReference type="OrthoDB" id="9787902at2"/>
<dbReference type="CDD" id="cd13638">
    <property type="entry name" value="PBP2_EcProx_like"/>
    <property type="match status" value="1"/>
</dbReference>
<evidence type="ECO:0000313" key="3">
    <source>
        <dbReference type="EMBL" id="EPZ17350.1"/>
    </source>
</evidence>
<evidence type="ECO:0000259" key="2">
    <source>
        <dbReference type="Pfam" id="PF04069"/>
    </source>
</evidence>
<keyword evidence="1" id="KW-0732">Signal</keyword>
<evidence type="ECO:0000313" key="4">
    <source>
        <dbReference type="Proteomes" id="UP000015455"/>
    </source>
</evidence>
<dbReference type="NCBIfam" id="NF008334">
    <property type="entry name" value="PRK11119.1"/>
    <property type="match status" value="1"/>
</dbReference>
<sequence length="339" mass="36964">MQKRRFLKNILGGAAIALAAAAPFHAHAAEMPGAGVKVQPLKSSIAEETFQTLLVMQALKDLGYEVEPIKEIEYAAGHIAIGNGDATFMADHWDPLHVDFYEKAGGDAKLYRQGVYSDGALQGYLIDKKTADQYGIKSIDQLKDPAIAKLFDTDGDGKADLAGCNPGWGCEKVIEHHLDTYGLRDAVTHKQGSYAAIIADTITRQQQGQAVLYYTWTPYWVSGVLVPGKDVTWLQVPFSALPGERKDVDTALPDGSNYGFQANKQHIVANRAWAMANPAAAKLFAVMKLSNNDISAQNKRMRDGEDKEADIERHVAGWIKGHADVYQGWLKAARAAAPQ</sequence>
<dbReference type="AlphaFoldDB" id="S9ZIY5"/>